<gene>
    <name evidence="2" type="ORF">TTHERM_000259339</name>
</gene>
<sequence length="263" mass="31587">MKQQRKKLLQVQTLWVLKSLEHFIKNIKSFQMRKQKNKTTIQLIKKLSFIYKFSLYLQKIIELSINNIMRIYVYSIISIQIIQNNLRYGLQAWYYQFSKCYGNNKLCGYCECKAFFKPFKTTYFLICLLMVLVLLSYIQHLVKYVKLTPYSQSVCAIKNILLIQFLLLLNSIHHYFKITIKANIIIFICSESFVYFLKPIHQKKQTKQSCYFQLPTIILFRILLCEDKTKQQQKQPQHFSKIAKISQNERLIIKVFLFYCICV</sequence>
<keyword evidence="1 2" id="KW-0812">Transmembrane</keyword>
<name>W7XGH8_TETTS</name>
<dbReference type="InParanoid" id="W7XGH8"/>
<evidence type="ECO:0000313" key="3">
    <source>
        <dbReference type="Proteomes" id="UP000009168"/>
    </source>
</evidence>
<keyword evidence="3" id="KW-1185">Reference proteome</keyword>
<dbReference type="Proteomes" id="UP000009168">
    <property type="component" value="Unassembled WGS sequence"/>
</dbReference>
<feature type="transmembrane region" description="Helical" evidence="1">
    <location>
        <begin position="123"/>
        <end position="142"/>
    </location>
</feature>
<protein>
    <submittedName>
        <fullName evidence="2">Transmembrane protein, putative</fullName>
    </submittedName>
</protein>
<dbReference type="AlphaFoldDB" id="W7XGH8"/>
<feature type="transmembrane region" description="Helical" evidence="1">
    <location>
        <begin position="178"/>
        <end position="197"/>
    </location>
</feature>
<reference evidence="3" key="1">
    <citation type="journal article" date="2006" name="PLoS Biol.">
        <title>Macronuclear genome sequence of the ciliate Tetrahymena thermophila, a model eukaryote.</title>
        <authorList>
            <person name="Eisen J.A."/>
            <person name="Coyne R.S."/>
            <person name="Wu M."/>
            <person name="Wu D."/>
            <person name="Thiagarajan M."/>
            <person name="Wortman J.R."/>
            <person name="Badger J.H."/>
            <person name="Ren Q."/>
            <person name="Amedeo P."/>
            <person name="Jones K.M."/>
            <person name="Tallon L.J."/>
            <person name="Delcher A.L."/>
            <person name="Salzberg S.L."/>
            <person name="Silva J.C."/>
            <person name="Haas B.J."/>
            <person name="Majoros W.H."/>
            <person name="Farzad M."/>
            <person name="Carlton J.M."/>
            <person name="Smith R.K. Jr."/>
            <person name="Garg J."/>
            <person name="Pearlman R.E."/>
            <person name="Karrer K.M."/>
            <person name="Sun L."/>
            <person name="Manning G."/>
            <person name="Elde N.C."/>
            <person name="Turkewitz A.P."/>
            <person name="Asai D.J."/>
            <person name="Wilkes D.E."/>
            <person name="Wang Y."/>
            <person name="Cai H."/>
            <person name="Collins K."/>
            <person name="Stewart B.A."/>
            <person name="Lee S.R."/>
            <person name="Wilamowska K."/>
            <person name="Weinberg Z."/>
            <person name="Ruzzo W.L."/>
            <person name="Wloga D."/>
            <person name="Gaertig J."/>
            <person name="Frankel J."/>
            <person name="Tsao C.-C."/>
            <person name="Gorovsky M.A."/>
            <person name="Keeling P.J."/>
            <person name="Waller R.F."/>
            <person name="Patron N.J."/>
            <person name="Cherry J.M."/>
            <person name="Stover N.A."/>
            <person name="Krieger C.J."/>
            <person name="del Toro C."/>
            <person name="Ryder H.F."/>
            <person name="Williamson S.C."/>
            <person name="Barbeau R.A."/>
            <person name="Hamilton E.P."/>
            <person name="Orias E."/>
        </authorList>
    </citation>
    <scope>NUCLEOTIDE SEQUENCE [LARGE SCALE GENOMIC DNA]</scope>
    <source>
        <strain evidence="3">SB210</strain>
    </source>
</reference>
<dbReference type="EMBL" id="GG662830">
    <property type="protein sequence ID" value="EWS76098.1"/>
    <property type="molecule type" value="Genomic_DNA"/>
</dbReference>
<keyword evidence="1" id="KW-0472">Membrane</keyword>
<dbReference type="RefSeq" id="XP_012651338.1">
    <property type="nucleotide sequence ID" value="XM_012795884.1"/>
</dbReference>
<dbReference type="KEGG" id="tet:TTHERM_000259339"/>
<evidence type="ECO:0000256" key="1">
    <source>
        <dbReference type="SAM" id="Phobius"/>
    </source>
</evidence>
<evidence type="ECO:0000313" key="2">
    <source>
        <dbReference type="EMBL" id="EWS76098.1"/>
    </source>
</evidence>
<proteinExistence type="predicted"/>
<dbReference type="GeneID" id="24438072"/>
<accession>W7XGH8</accession>
<organism evidence="2 3">
    <name type="scientific">Tetrahymena thermophila (strain SB210)</name>
    <dbReference type="NCBI Taxonomy" id="312017"/>
    <lineage>
        <taxon>Eukaryota</taxon>
        <taxon>Sar</taxon>
        <taxon>Alveolata</taxon>
        <taxon>Ciliophora</taxon>
        <taxon>Intramacronucleata</taxon>
        <taxon>Oligohymenophorea</taxon>
        <taxon>Hymenostomatida</taxon>
        <taxon>Tetrahymenina</taxon>
        <taxon>Tetrahymenidae</taxon>
        <taxon>Tetrahymena</taxon>
    </lineage>
</organism>
<keyword evidence="1" id="KW-1133">Transmembrane helix</keyword>